<sequence>MIASGMALRAAPWALAIALGLLVLRQHDQLVTARLAAKDQAAIEYNLRRDVADRDRQILDRAAGEADDRGQADRSCAAEISSSFQKGVAVGRAINHAKTPTAAVPGRQPAAGGVLDYRQAWEVDAFKPGRAGSSAGGDLRAPRG</sequence>
<dbReference type="Proteomes" id="UP000217311">
    <property type="component" value="Chromosome"/>
</dbReference>
<dbReference type="RefSeq" id="WP_096053476.1">
    <property type="nucleotide sequence ID" value="NZ_CP023315.3"/>
</dbReference>
<accession>A0A290MPV7</accession>
<evidence type="ECO:0000313" key="1">
    <source>
        <dbReference type="EMBL" id="ATC34126.1"/>
    </source>
</evidence>
<organism evidence="1 2">
    <name type="scientific">Caulobacter vibrioides</name>
    <name type="common">Caulobacter crescentus</name>
    <dbReference type="NCBI Taxonomy" id="155892"/>
    <lineage>
        <taxon>Bacteria</taxon>
        <taxon>Pseudomonadati</taxon>
        <taxon>Pseudomonadota</taxon>
        <taxon>Alphaproteobacteria</taxon>
        <taxon>Caulobacterales</taxon>
        <taxon>Caulobacteraceae</taxon>
        <taxon>Caulobacter</taxon>
    </lineage>
</organism>
<protein>
    <submittedName>
        <fullName evidence="1">Uncharacterized protein</fullName>
    </submittedName>
</protein>
<dbReference type="AlphaFoldDB" id="A0A290MPV7"/>
<evidence type="ECO:0000313" key="2">
    <source>
        <dbReference type="Proteomes" id="UP000217311"/>
    </source>
</evidence>
<proteinExistence type="predicted"/>
<name>A0A290MPV7_CAUVI</name>
<gene>
    <name evidence="1" type="ORF">CA606_18300</name>
</gene>
<reference evidence="2" key="1">
    <citation type="submission" date="2017-09" db="EMBL/GenBank/DDBJ databases">
        <title>Genome evolution observed in wild isolates of Caulobacter crescentus.</title>
        <authorList>
            <person name="Ely B."/>
            <person name="Wilson K."/>
            <person name="Scott D."/>
        </authorList>
    </citation>
    <scope>NUCLEOTIDE SEQUENCE [LARGE SCALE GENOMIC DNA]</scope>
    <source>
        <strain evidence="2">CB13b1a</strain>
    </source>
</reference>
<dbReference type="EMBL" id="CP023315">
    <property type="protein sequence ID" value="ATC34126.1"/>
    <property type="molecule type" value="Genomic_DNA"/>
</dbReference>